<proteinExistence type="predicted"/>
<evidence type="ECO:0000256" key="1">
    <source>
        <dbReference type="SAM" id="Phobius"/>
    </source>
</evidence>
<keyword evidence="1" id="KW-0472">Membrane</keyword>
<gene>
    <name evidence="2" type="primary">Cap</name>
</gene>
<accession>A0A2K9LT04</accession>
<protein>
    <submittedName>
        <fullName evidence="2">Putative capsid</fullName>
    </submittedName>
</protein>
<name>A0A2K9LT04_9VIRU</name>
<keyword evidence="1" id="KW-1133">Transmembrane helix</keyword>
<evidence type="ECO:0000313" key="2">
    <source>
        <dbReference type="EMBL" id="AUM61937.1"/>
    </source>
</evidence>
<organism evidence="2">
    <name type="scientific">uncultured virus</name>
    <dbReference type="NCBI Taxonomy" id="340016"/>
    <lineage>
        <taxon>Viruses</taxon>
        <taxon>environmental samples</taxon>
    </lineage>
</organism>
<keyword evidence="1" id="KW-0812">Transmembrane</keyword>
<feature type="transmembrane region" description="Helical" evidence="1">
    <location>
        <begin position="34"/>
        <end position="54"/>
    </location>
</feature>
<reference evidence="2" key="1">
    <citation type="submission" date="2017-01" db="EMBL/GenBank/DDBJ databases">
        <title>High-throughput sequencing uncovers low homogeneity in the biogeography of single-stranded DNA viruses.</title>
        <authorList>
            <person name="Pearson V.M."/>
            <person name="Rokyta D.R."/>
        </authorList>
    </citation>
    <scope>NUCLEOTIDE SEQUENCE</scope>
</reference>
<sequence length="333" mass="37825">MVLGSSPGKIFFKYLVTPKGIVLPFRQPVSMCPLSRYFLDIFIYYLFFLLLMGYKRRRSSGSYSASKRARTYTRTRRIPRRRFNRRRRRFARRGSRGTLGYFTKRNYGIGDSKLVRLVWSGEETVSVSASTYTNSTACTSIQVNSAYDPWNGVTGTYNVTPGGFDLHSKLYNRYIVIGAKLVVTFRFNTTNASDQFNTWYKVGLHKASTSTLGYIDSWEKAASDPDSVTRNVVAIRQVPTRATVKMNFSVRKEYGVKDLRDQLLTTTGANAAVTASPTFGMFVTPWWQPVGDGGIVNYAQKIYVEYHLYQSCLFYDRRDMGDLAAADSVIQGI</sequence>
<dbReference type="EMBL" id="KY487935">
    <property type="protein sequence ID" value="AUM61937.1"/>
    <property type="molecule type" value="Genomic_DNA"/>
</dbReference>